<feature type="domain" description="DDE Tnp4" evidence="3">
    <location>
        <begin position="139"/>
        <end position="195"/>
    </location>
</feature>
<dbReference type="Proteomes" id="UP001162162">
    <property type="component" value="Unassembled WGS sequence"/>
</dbReference>
<proteinExistence type="predicted"/>
<dbReference type="PRINTS" id="PR02086">
    <property type="entry name" value="PUTNUCHARBI1"/>
</dbReference>
<name>A0AAV8Z4J8_9CUCU</name>
<evidence type="ECO:0000259" key="3">
    <source>
        <dbReference type="Pfam" id="PF13359"/>
    </source>
</evidence>
<accession>A0AAV8Z4J8</accession>
<dbReference type="InterPro" id="IPR027806">
    <property type="entry name" value="HARBI1_dom"/>
</dbReference>
<sequence length="195" mass="22609">MDPDLQDFFEDEDEEIVDFLENMRTYTIRGTFSKNVVRTILNEIRNYIPNIVRRNCDIDPLTQLLITLRFYGTGDIYIVMGDFVGIHKTTAGRIIKHVTEAILHLRPNYIYLPRNQQELHKLQVNFKNVAQFPRIIGAIDCTHIKRLSPGGPQAEFFRNRKGVFSLNVQVVCDNTTKIMDIVARWPGATHDSQIF</sequence>
<dbReference type="EMBL" id="JAPWTK010000016">
    <property type="protein sequence ID" value="KAJ8958607.1"/>
    <property type="molecule type" value="Genomic_DNA"/>
</dbReference>
<dbReference type="InterPro" id="IPR026103">
    <property type="entry name" value="HARBI1_animal"/>
</dbReference>
<dbReference type="AlphaFoldDB" id="A0AAV8Z4J8"/>
<evidence type="ECO:0000256" key="2">
    <source>
        <dbReference type="ARBA" id="ARBA00022723"/>
    </source>
</evidence>
<dbReference type="Pfam" id="PF13359">
    <property type="entry name" value="DDE_Tnp_4"/>
    <property type="match status" value="1"/>
</dbReference>
<keyword evidence="5" id="KW-1185">Reference proteome</keyword>
<evidence type="ECO:0000313" key="4">
    <source>
        <dbReference type="EMBL" id="KAJ8958607.1"/>
    </source>
</evidence>
<evidence type="ECO:0000313" key="5">
    <source>
        <dbReference type="Proteomes" id="UP001162162"/>
    </source>
</evidence>
<evidence type="ECO:0000256" key="1">
    <source>
        <dbReference type="ARBA" id="ARBA00001968"/>
    </source>
</evidence>
<gene>
    <name evidence="4" type="ORF">NQ318_016328</name>
</gene>
<comment type="caution">
    <text evidence="4">The sequence shown here is derived from an EMBL/GenBank/DDBJ whole genome shotgun (WGS) entry which is preliminary data.</text>
</comment>
<protein>
    <recommendedName>
        <fullName evidence="3">DDE Tnp4 domain-containing protein</fullName>
    </recommendedName>
</protein>
<comment type="cofactor">
    <cofactor evidence="1">
        <name>a divalent metal cation</name>
        <dbReference type="ChEBI" id="CHEBI:60240"/>
    </cofactor>
</comment>
<dbReference type="GO" id="GO:0046872">
    <property type="term" value="F:metal ion binding"/>
    <property type="evidence" value="ECO:0007669"/>
    <property type="project" value="UniProtKB-KW"/>
</dbReference>
<organism evidence="4 5">
    <name type="scientific">Aromia moschata</name>
    <dbReference type="NCBI Taxonomy" id="1265417"/>
    <lineage>
        <taxon>Eukaryota</taxon>
        <taxon>Metazoa</taxon>
        <taxon>Ecdysozoa</taxon>
        <taxon>Arthropoda</taxon>
        <taxon>Hexapoda</taxon>
        <taxon>Insecta</taxon>
        <taxon>Pterygota</taxon>
        <taxon>Neoptera</taxon>
        <taxon>Endopterygota</taxon>
        <taxon>Coleoptera</taxon>
        <taxon>Polyphaga</taxon>
        <taxon>Cucujiformia</taxon>
        <taxon>Chrysomeloidea</taxon>
        <taxon>Cerambycidae</taxon>
        <taxon>Cerambycinae</taxon>
        <taxon>Callichromatini</taxon>
        <taxon>Aromia</taxon>
    </lineage>
</organism>
<reference evidence="4" key="1">
    <citation type="journal article" date="2023" name="Insect Mol. Biol.">
        <title>Genome sequencing provides insights into the evolution of gene families encoding plant cell wall-degrading enzymes in longhorned beetles.</title>
        <authorList>
            <person name="Shin N.R."/>
            <person name="Okamura Y."/>
            <person name="Kirsch R."/>
            <person name="Pauchet Y."/>
        </authorList>
    </citation>
    <scope>NUCLEOTIDE SEQUENCE</scope>
    <source>
        <strain evidence="4">AMC_N1</strain>
    </source>
</reference>
<keyword evidence="2" id="KW-0479">Metal-binding</keyword>